<dbReference type="PANTHER" id="PTHR43861">
    <property type="entry name" value="TRANS-ACONITATE 2-METHYLTRANSFERASE-RELATED"/>
    <property type="match status" value="1"/>
</dbReference>
<dbReference type="Proteomes" id="UP001501456">
    <property type="component" value="Unassembled WGS sequence"/>
</dbReference>
<sequence length="306" mass="35713">MITKSPITSGRVKLLKEIATKEIASIYREGLDLDVKNYFKDLDQICLYKCLDTGYDFYYPFTIYGNETFYKALEKHSWYYQKWKWEYEVTDAFVKEGQSVLEIGCGNGYFLSHLNKKKVNTLGLELNSEAIEKANKNGLQVLNIPLETYSEKEDAKFDVVCAFQVLEHIWNINDFISQCIKLLKPNGKLIFAVPNNEAVFFKEQKKLPKTNPRYINQLQTLALNMPPHHMGLWRRNVFEKLTNFYSKLSLVEIYEEPANKGRITLNNQIVKSKIGQNKYLLKLYKKLNQNKLNKGDSLLVIYEKKG</sequence>
<evidence type="ECO:0008006" key="3">
    <source>
        <dbReference type="Google" id="ProtNLM"/>
    </source>
</evidence>
<gene>
    <name evidence="1" type="ORF">GCM10022271_15690</name>
</gene>
<dbReference type="CDD" id="cd02440">
    <property type="entry name" value="AdoMet_MTases"/>
    <property type="match status" value="1"/>
</dbReference>
<accession>A0ABP7H7Z7</accession>
<keyword evidence="2" id="KW-1185">Reference proteome</keyword>
<evidence type="ECO:0000313" key="1">
    <source>
        <dbReference type="EMBL" id="GAA3784204.1"/>
    </source>
</evidence>
<comment type="caution">
    <text evidence="1">The sequence shown here is derived from an EMBL/GenBank/DDBJ whole genome shotgun (WGS) entry which is preliminary data.</text>
</comment>
<dbReference type="RefSeq" id="WP_344729072.1">
    <property type="nucleotide sequence ID" value="NZ_BAABBI010000001.1"/>
</dbReference>
<protein>
    <recommendedName>
        <fullName evidence="3">Class I SAM-dependent methyltransferase</fullName>
    </recommendedName>
</protein>
<reference evidence="2" key="1">
    <citation type="journal article" date="2019" name="Int. J. Syst. Evol. Microbiol.">
        <title>The Global Catalogue of Microorganisms (GCM) 10K type strain sequencing project: providing services to taxonomists for standard genome sequencing and annotation.</title>
        <authorList>
            <consortium name="The Broad Institute Genomics Platform"/>
            <consortium name="The Broad Institute Genome Sequencing Center for Infectious Disease"/>
            <person name="Wu L."/>
            <person name="Ma J."/>
        </authorList>
    </citation>
    <scope>NUCLEOTIDE SEQUENCE [LARGE SCALE GENOMIC DNA]</scope>
    <source>
        <strain evidence="2">JCM 17525</strain>
    </source>
</reference>
<dbReference type="SUPFAM" id="SSF53335">
    <property type="entry name" value="S-adenosyl-L-methionine-dependent methyltransferases"/>
    <property type="match status" value="1"/>
</dbReference>
<dbReference type="Pfam" id="PF13489">
    <property type="entry name" value="Methyltransf_23"/>
    <property type="match status" value="1"/>
</dbReference>
<organism evidence="1 2">
    <name type="scientific">Corallibacter vietnamensis</name>
    <dbReference type="NCBI Taxonomy" id="904130"/>
    <lineage>
        <taxon>Bacteria</taxon>
        <taxon>Pseudomonadati</taxon>
        <taxon>Bacteroidota</taxon>
        <taxon>Flavobacteriia</taxon>
        <taxon>Flavobacteriales</taxon>
        <taxon>Flavobacteriaceae</taxon>
        <taxon>Corallibacter</taxon>
    </lineage>
</organism>
<evidence type="ECO:0000313" key="2">
    <source>
        <dbReference type="Proteomes" id="UP001501456"/>
    </source>
</evidence>
<name>A0ABP7H7Z7_9FLAO</name>
<dbReference type="EMBL" id="BAABBI010000001">
    <property type="protein sequence ID" value="GAA3784204.1"/>
    <property type="molecule type" value="Genomic_DNA"/>
</dbReference>
<dbReference type="InterPro" id="IPR029063">
    <property type="entry name" value="SAM-dependent_MTases_sf"/>
</dbReference>
<proteinExistence type="predicted"/>
<dbReference type="Gene3D" id="3.40.50.150">
    <property type="entry name" value="Vaccinia Virus protein VP39"/>
    <property type="match status" value="1"/>
</dbReference>